<dbReference type="Gramene" id="Jr13_20670_p1">
    <property type="protein sequence ID" value="cds.Jr13_20670_p1"/>
    <property type="gene ID" value="Jr13_20670"/>
</dbReference>
<evidence type="ECO:0000313" key="2">
    <source>
        <dbReference type="RefSeq" id="XP_018806307.1"/>
    </source>
</evidence>
<dbReference type="STRING" id="51240.A0A2I4DGN7"/>
<reference evidence="2" key="1">
    <citation type="submission" date="2025-08" db="UniProtKB">
        <authorList>
            <consortium name="RefSeq"/>
        </authorList>
    </citation>
    <scope>IDENTIFICATION</scope>
    <source>
        <tissue evidence="2">Leaves</tissue>
    </source>
</reference>
<dbReference type="GeneID" id="108979960"/>
<accession>A0A2I4DGN7</accession>
<keyword evidence="1" id="KW-1185">Reference proteome</keyword>
<dbReference type="AlphaFoldDB" id="A0A2I4DGN7"/>
<dbReference type="PANTHER" id="PTHR47481:SF9">
    <property type="entry name" value="RETROTRANSPOSON GAG DOMAIN-CONTAINING PROTEIN"/>
    <property type="match status" value="1"/>
</dbReference>
<dbReference type="Pfam" id="PF14223">
    <property type="entry name" value="Retrotran_gag_2"/>
    <property type="match status" value="1"/>
</dbReference>
<protein>
    <submittedName>
        <fullName evidence="2">Uncharacterized protein LOC108979960</fullName>
    </submittedName>
</protein>
<proteinExistence type="predicted"/>
<dbReference type="PANTHER" id="PTHR47481">
    <property type="match status" value="1"/>
</dbReference>
<gene>
    <name evidence="2" type="primary">LOC108979960</name>
</gene>
<name>A0A2I4DGN7_JUGRE</name>
<dbReference type="KEGG" id="jre:108979960"/>
<sequence length="225" mass="25071">MSSSSDQNQTVNLNTQPFSIASMPLIALNITAQIIEKLTPSTFPHWRAQFEVLLIGYDLLDYVNGAAVCLSSNGTSSVDLIKTLWVRQDKLILSAILASTSPTITHLIAIAKTSHADWKKLHNLYASRSRTRTMQLTEELTLIQRGNRSIPDYLHAVKALADEIAIIDHPILDDDLTLYILNGLGPDFREIVVPIQARETSLAFEELHDLLVGHESYLRRLEAAT</sequence>
<dbReference type="RefSeq" id="XP_018806307.1">
    <property type="nucleotide sequence ID" value="XM_018950762.1"/>
</dbReference>
<dbReference type="OrthoDB" id="1748459at2759"/>
<dbReference type="Proteomes" id="UP000235220">
    <property type="component" value="Chromosome 13"/>
</dbReference>
<evidence type="ECO:0000313" key="1">
    <source>
        <dbReference type="Proteomes" id="UP000235220"/>
    </source>
</evidence>
<organism evidence="1 2">
    <name type="scientific">Juglans regia</name>
    <name type="common">English walnut</name>
    <dbReference type="NCBI Taxonomy" id="51240"/>
    <lineage>
        <taxon>Eukaryota</taxon>
        <taxon>Viridiplantae</taxon>
        <taxon>Streptophyta</taxon>
        <taxon>Embryophyta</taxon>
        <taxon>Tracheophyta</taxon>
        <taxon>Spermatophyta</taxon>
        <taxon>Magnoliopsida</taxon>
        <taxon>eudicotyledons</taxon>
        <taxon>Gunneridae</taxon>
        <taxon>Pentapetalae</taxon>
        <taxon>rosids</taxon>
        <taxon>fabids</taxon>
        <taxon>Fagales</taxon>
        <taxon>Juglandaceae</taxon>
        <taxon>Juglans</taxon>
    </lineage>
</organism>